<gene>
    <name evidence="4" type="ORF">K444DRAFT_541668</name>
</gene>
<evidence type="ECO:0000313" key="4">
    <source>
        <dbReference type="EMBL" id="PMD53441.1"/>
    </source>
</evidence>
<dbReference type="InParanoid" id="A0A2J6SRN6"/>
<feature type="domain" description="3-beta hydroxysteroid dehydrogenase/isomerase" evidence="3">
    <location>
        <begin position="10"/>
        <end position="277"/>
    </location>
</feature>
<dbReference type="Gene3D" id="3.40.50.720">
    <property type="entry name" value="NAD(P)-binding Rossmann-like Domain"/>
    <property type="match status" value="1"/>
</dbReference>
<dbReference type="Pfam" id="PF01073">
    <property type="entry name" value="3Beta_HSD"/>
    <property type="match status" value="1"/>
</dbReference>
<dbReference type="EMBL" id="KZ613883">
    <property type="protein sequence ID" value="PMD53441.1"/>
    <property type="molecule type" value="Genomic_DNA"/>
</dbReference>
<dbReference type="PANTHER" id="PTHR43245:SF51">
    <property type="entry name" value="SHORT CHAIN DEHYDROGENASE_REDUCTASE FAMILY 42E, MEMBER 2"/>
    <property type="match status" value="1"/>
</dbReference>
<evidence type="ECO:0000259" key="3">
    <source>
        <dbReference type="Pfam" id="PF01073"/>
    </source>
</evidence>
<evidence type="ECO:0000313" key="5">
    <source>
        <dbReference type="Proteomes" id="UP000235371"/>
    </source>
</evidence>
<keyword evidence="2" id="KW-0560">Oxidoreductase</keyword>
<dbReference type="InterPro" id="IPR002225">
    <property type="entry name" value="3Beta_OHSteriod_DH/Estase"/>
</dbReference>
<reference evidence="4 5" key="1">
    <citation type="submission" date="2016-04" db="EMBL/GenBank/DDBJ databases">
        <title>A degradative enzymes factory behind the ericoid mycorrhizal symbiosis.</title>
        <authorList>
            <consortium name="DOE Joint Genome Institute"/>
            <person name="Martino E."/>
            <person name="Morin E."/>
            <person name="Grelet G."/>
            <person name="Kuo A."/>
            <person name="Kohler A."/>
            <person name="Daghino S."/>
            <person name="Barry K."/>
            <person name="Choi C."/>
            <person name="Cichocki N."/>
            <person name="Clum A."/>
            <person name="Copeland A."/>
            <person name="Hainaut M."/>
            <person name="Haridas S."/>
            <person name="Labutti K."/>
            <person name="Lindquist E."/>
            <person name="Lipzen A."/>
            <person name="Khouja H.-R."/>
            <person name="Murat C."/>
            <person name="Ohm R."/>
            <person name="Olson A."/>
            <person name="Spatafora J."/>
            <person name="Veneault-Fourrey C."/>
            <person name="Henrissat B."/>
            <person name="Grigoriev I."/>
            <person name="Martin F."/>
            <person name="Perotto S."/>
        </authorList>
    </citation>
    <scope>NUCLEOTIDE SEQUENCE [LARGE SCALE GENOMIC DNA]</scope>
    <source>
        <strain evidence="4 5">E</strain>
    </source>
</reference>
<dbReference type="GO" id="GO:0016616">
    <property type="term" value="F:oxidoreductase activity, acting on the CH-OH group of donors, NAD or NADP as acceptor"/>
    <property type="evidence" value="ECO:0007669"/>
    <property type="project" value="InterPro"/>
</dbReference>
<dbReference type="AlphaFoldDB" id="A0A2J6SRN6"/>
<dbReference type="SUPFAM" id="SSF51735">
    <property type="entry name" value="NAD(P)-binding Rossmann-fold domains"/>
    <property type="match status" value="1"/>
</dbReference>
<dbReference type="InterPro" id="IPR036291">
    <property type="entry name" value="NAD(P)-bd_dom_sf"/>
</dbReference>
<evidence type="ECO:0000256" key="1">
    <source>
        <dbReference type="ARBA" id="ARBA00009219"/>
    </source>
</evidence>
<dbReference type="InterPro" id="IPR050177">
    <property type="entry name" value="Lipid_A_modif_metabolic_enz"/>
</dbReference>
<sequence length="362" mass="39944">MAKENLNNVLVTGGDSFIGYHIVSKIVQTNPTCKISVLDLPTSLPRFPSVQYHDIDICDKPSVLAAIKQIQPQVIFHAACTYSLSLPAETHTRINLHGTLNVLEATQSVGTVKALVFHSSTSVIEDGSSPVINATEELPVLVAPEQKFPYPLSKALAEQAVLSANRKHGMVTVSLRPASCFGEANEEMIEKLIGVARSGRGNIQMGDGTNLYDFVYVENVADAHLLAAKALLRAVNQPPAEEQRVDGEAFHLTNDEPWLFWDFTREVAKQAGYEVKKGDIKVVPRWVGMSMAFLAEWSVWIVSGGKEPGLTRYGVRYSCFTRTISCEKAKRRLGYRPAISMQVGIERSVKWFLVSKKDSLKI</sequence>
<dbReference type="Proteomes" id="UP000235371">
    <property type="component" value="Unassembled WGS sequence"/>
</dbReference>
<dbReference type="FunCoup" id="A0A2J6SRN6">
    <property type="interactions" value="431"/>
</dbReference>
<name>A0A2J6SRN6_9HELO</name>
<protein>
    <submittedName>
        <fullName evidence="4">Sterol-4-alpha-carboxylate 3-dehydrogenase</fullName>
    </submittedName>
</protein>
<dbReference type="GeneID" id="36583891"/>
<dbReference type="RefSeq" id="XP_024730345.1">
    <property type="nucleotide sequence ID" value="XM_024875812.1"/>
</dbReference>
<dbReference type="GO" id="GO:0006694">
    <property type="term" value="P:steroid biosynthetic process"/>
    <property type="evidence" value="ECO:0007669"/>
    <property type="project" value="InterPro"/>
</dbReference>
<comment type="similarity">
    <text evidence="1">Belongs to the 3-beta-HSD family.</text>
</comment>
<dbReference type="PANTHER" id="PTHR43245">
    <property type="entry name" value="BIFUNCTIONAL POLYMYXIN RESISTANCE PROTEIN ARNA"/>
    <property type="match status" value="1"/>
</dbReference>
<evidence type="ECO:0000256" key="2">
    <source>
        <dbReference type="ARBA" id="ARBA00023002"/>
    </source>
</evidence>
<dbReference type="STRING" id="1095630.A0A2J6SRN6"/>
<organism evidence="4 5">
    <name type="scientific">Hyaloscypha bicolor E</name>
    <dbReference type="NCBI Taxonomy" id="1095630"/>
    <lineage>
        <taxon>Eukaryota</taxon>
        <taxon>Fungi</taxon>
        <taxon>Dikarya</taxon>
        <taxon>Ascomycota</taxon>
        <taxon>Pezizomycotina</taxon>
        <taxon>Leotiomycetes</taxon>
        <taxon>Helotiales</taxon>
        <taxon>Hyaloscyphaceae</taxon>
        <taxon>Hyaloscypha</taxon>
        <taxon>Hyaloscypha bicolor</taxon>
    </lineage>
</organism>
<proteinExistence type="inferred from homology"/>
<dbReference type="OrthoDB" id="10058185at2759"/>
<accession>A0A2J6SRN6</accession>
<keyword evidence="5" id="KW-1185">Reference proteome</keyword>